<keyword evidence="4" id="KW-1185">Reference proteome</keyword>
<dbReference type="AlphaFoldDB" id="A0A8B6HKE8"/>
<evidence type="ECO:0000313" key="4">
    <source>
        <dbReference type="Proteomes" id="UP000596742"/>
    </source>
</evidence>
<comment type="caution">
    <text evidence="3">The sequence shown here is derived from an EMBL/GenBank/DDBJ whole genome shotgun (WGS) entry which is preliminary data.</text>
</comment>
<organism evidence="3 4">
    <name type="scientific">Mytilus galloprovincialis</name>
    <name type="common">Mediterranean mussel</name>
    <dbReference type="NCBI Taxonomy" id="29158"/>
    <lineage>
        <taxon>Eukaryota</taxon>
        <taxon>Metazoa</taxon>
        <taxon>Spiralia</taxon>
        <taxon>Lophotrochozoa</taxon>
        <taxon>Mollusca</taxon>
        <taxon>Bivalvia</taxon>
        <taxon>Autobranchia</taxon>
        <taxon>Pteriomorphia</taxon>
        <taxon>Mytilida</taxon>
        <taxon>Mytiloidea</taxon>
        <taxon>Mytilidae</taxon>
        <taxon>Mytilinae</taxon>
        <taxon>Mytilus</taxon>
    </lineage>
</organism>
<dbReference type="InterPro" id="IPR003599">
    <property type="entry name" value="Ig_sub"/>
</dbReference>
<dbReference type="InterPro" id="IPR013106">
    <property type="entry name" value="Ig_V-set"/>
</dbReference>
<dbReference type="PROSITE" id="PS50835">
    <property type="entry name" value="IG_LIKE"/>
    <property type="match status" value="1"/>
</dbReference>
<dbReference type="EMBL" id="UYJE01010166">
    <property type="protein sequence ID" value="VDI80361.1"/>
    <property type="molecule type" value="Genomic_DNA"/>
</dbReference>
<dbReference type="SMART" id="SM00408">
    <property type="entry name" value="IGc2"/>
    <property type="match status" value="1"/>
</dbReference>
<dbReference type="SUPFAM" id="SSF48726">
    <property type="entry name" value="Immunoglobulin"/>
    <property type="match status" value="1"/>
</dbReference>
<dbReference type="OrthoDB" id="6096186at2759"/>
<reference evidence="3" key="1">
    <citation type="submission" date="2018-11" db="EMBL/GenBank/DDBJ databases">
        <authorList>
            <person name="Alioto T."/>
            <person name="Alioto T."/>
        </authorList>
    </citation>
    <scope>NUCLEOTIDE SEQUENCE</scope>
</reference>
<evidence type="ECO:0000259" key="2">
    <source>
        <dbReference type="PROSITE" id="PS50835"/>
    </source>
</evidence>
<dbReference type="Gene3D" id="2.60.40.10">
    <property type="entry name" value="Immunoglobulins"/>
    <property type="match status" value="1"/>
</dbReference>
<dbReference type="InterPro" id="IPR003598">
    <property type="entry name" value="Ig_sub2"/>
</dbReference>
<feature type="signal peptide" evidence="1">
    <location>
        <begin position="1"/>
        <end position="22"/>
    </location>
</feature>
<evidence type="ECO:0000313" key="3">
    <source>
        <dbReference type="EMBL" id="VDI80361.1"/>
    </source>
</evidence>
<dbReference type="InterPro" id="IPR036179">
    <property type="entry name" value="Ig-like_dom_sf"/>
</dbReference>
<gene>
    <name evidence="3" type="ORF">MGAL_10B045434</name>
</gene>
<accession>A0A8B6HKE8</accession>
<dbReference type="SMART" id="SM00409">
    <property type="entry name" value="IG"/>
    <property type="match status" value="1"/>
</dbReference>
<feature type="domain" description="Ig-like" evidence="2">
    <location>
        <begin position="17"/>
        <end position="120"/>
    </location>
</feature>
<dbReference type="Pfam" id="PF07686">
    <property type="entry name" value="V-set"/>
    <property type="match status" value="1"/>
</dbReference>
<dbReference type="InterPro" id="IPR007110">
    <property type="entry name" value="Ig-like_dom"/>
</dbReference>
<evidence type="ECO:0000256" key="1">
    <source>
        <dbReference type="SAM" id="SignalP"/>
    </source>
</evidence>
<name>A0A8B6HKE8_MYTGA</name>
<protein>
    <recommendedName>
        <fullName evidence="2">Ig-like domain-containing protein</fullName>
    </recommendedName>
</protein>
<keyword evidence="1" id="KW-0732">Signal</keyword>
<dbReference type="InterPro" id="IPR013783">
    <property type="entry name" value="Ig-like_fold"/>
</dbReference>
<sequence>MNCLIHCILYCICVFSKQVTLCFVTSKQVAISGQTVLLKCPFRKQTDPIQWERHAVTYSEDEHINPKLDAVIRTRLNIEGNHLYGQFNLQIRNVSKKDEGKYTCLTKVNGTGVVGTVYLQVIAKSYWTTGDMNSQKATNQRTTEEIINDSKTTIDLVDSHGGNYNDALTYERI</sequence>
<dbReference type="Proteomes" id="UP000596742">
    <property type="component" value="Unassembled WGS sequence"/>
</dbReference>
<feature type="chain" id="PRO_5032304562" description="Ig-like domain-containing protein" evidence="1">
    <location>
        <begin position="23"/>
        <end position="173"/>
    </location>
</feature>
<proteinExistence type="predicted"/>